<reference evidence="12" key="1">
    <citation type="submission" date="2021-02" db="EMBL/GenBank/DDBJ databases">
        <authorList>
            <person name="Nowell W R."/>
        </authorList>
    </citation>
    <scope>NUCLEOTIDE SEQUENCE</scope>
</reference>
<dbReference type="Pfam" id="PF01129">
    <property type="entry name" value="ART"/>
    <property type="match status" value="1"/>
</dbReference>
<keyword evidence="14" id="KW-1185">Reference proteome</keyword>
<dbReference type="Proteomes" id="UP000681722">
    <property type="component" value="Unassembled WGS sequence"/>
</dbReference>
<dbReference type="EMBL" id="CAJOBC010021143">
    <property type="protein sequence ID" value="CAF4049811.1"/>
    <property type="molecule type" value="Genomic_DNA"/>
</dbReference>
<comment type="catalytic activity">
    <reaction evidence="8 10">
        <text>L-arginyl-[protein] + NAD(+) = N(omega)-(ADP-D-ribosyl)-L-arginyl-[protein] + nicotinamide + H(+)</text>
        <dbReference type="Rhea" id="RHEA:19149"/>
        <dbReference type="Rhea" id="RHEA-COMP:10532"/>
        <dbReference type="Rhea" id="RHEA-COMP:15087"/>
        <dbReference type="ChEBI" id="CHEBI:15378"/>
        <dbReference type="ChEBI" id="CHEBI:17154"/>
        <dbReference type="ChEBI" id="CHEBI:29965"/>
        <dbReference type="ChEBI" id="CHEBI:57540"/>
        <dbReference type="ChEBI" id="CHEBI:142554"/>
        <dbReference type="EC" id="2.4.2.31"/>
    </reaction>
</comment>
<evidence type="ECO:0000256" key="4">
    <source>
        <dbReference type="ARBA" id="ARBA00022695"/>
    </source>
</evidence>
<dbReference type="InterPro" id="IPR000608">
    <property type="entry name" value="UBC"/>
</dbReference>
<dbReference type="SMART" id="SM00212">
    <property type="entry name" value="UBCc"/>
    <property type="match status" value="1"/>
</dbReference>
<feature type="domain" description="UBC core" evidence="11">
    <location>
        <begin position="16"/>
        <end position="164"/>
    </location>
</feature>
<keyword evidence="2 10" id="KW-0328">Glycosyltransferase</keyword>
<evidence type="ECO:0000313" key="14">
    <source>
        <dbReference type="Proteomes" id="UP000663829"/>
    </source>
</evidence>
<dbReference type="PROSITE" id="PS00183">
    <property type="entry name" value="UBC_1"/>
    <property type="match status" value="1"/>
</dbReference>
<dbReference type="Gene3D" id="3.10.110.10">
    <property type="entry name" value="Ubiquitin Conjugating Enzyme"/>
    <property type="match status" value="1"/>
</dbReference>
<evidence type="ECO:0000259" key="11">
    <source>
        <dbReference type="PROSITE" id="PS50127"/>
    </source>
</evidence>
<dbReference type="EMBL" id="CAJNOQ010011006">
    <property type="protein sequence ID" value="CAF1266476.1"/>
    <property type="molecule type" value="Genomic_DNA"/>
</dbReference>
<dbReference type="Gene3D" id="3.90.176.10">
    <property type="entry name" value="Toxin ADP-ribosyltransferase, Chain A, domain 1"/>
    <property type="match status" value="1"/>
</dbReference>
<dbReference type="GO" id="GO:0016779">
    <property type="term" value="F:nucleotidyltransferase activity"/>
    <property type="evidence" value="ECO:0007669"/>
    <property type="project" value="UniProtKB-KW"/>
</dbReference>
<comment type="similarity">
    <text evidence="1 10">Belongs to the Arg-specific ADP-ribosyltransferase family.</text>
</comment>
<keyword evidence="10" id="KW-0520">NAD</keyword>
<name>A0A815B707_9BILA</name>
<feature type="active site" description="Glycyl thioester intermediate" evidence="9">
    <location>
        <position position="102"/>
    </location>
</feature>
<sequence length="726" mass="84811">MAVQKLTDASLNTALPLSGRLRKELNLCTNYVKEILSVSIVDGNEDLTYWQAKIQGPVGTPYENGVFELDLRIPNEFPFHPPKVTFQTKVFHPNISSKGEICLDILQDTWSPAMTIPSTLLSIVSLLSSPNAVDFIAPVPAFLYRQSQEEYKKEAREWTRRYAMTNNALVKTTASSDETRFELSDDSDIVTTVKLLSDEVNEKVAFKSQTSRGYRPERFNTFESLQSKTFENGESKQSLPIIEKCFARGNYPTQTNRPWNDDCYYITQKRDFNYEVSLFMKTLQMAAFKLRSKDEHKKLVDTLLPELLRREGFELQDEEQSERLSDVLLSIVLSRKECKLCTKSQPKGLFEAATMLVSENNTFDSEDFFERRSKTLLNELPFMAKDEKPFEQRKDAKYKVLTTKSMQFKTGRQTDELGFVDDVLNLECVWVDERLIPRDTFWKDPQYKELIYKLSFAQQMIKEDELQKEQYKMLANELLDVILQEKKSKLRIEEEENKRFVDTLLPKLLEIEELKYWKEKCEILVHGLTEILEVEGIDKILGNEKDSMLSLQLTKLIYRTPEEVGQGCIHLYTMNTFLYSQINRFLREADEAEVETYAPFVRLLHWYFDHSSSIEIHSINVYRGMQLSQPIIEDYKEAAKRGESYRWAGFSSTSRCRDVAEFFGNNTLFIMYLRKLHQKEKKAVDISRYSQFPDEEEVLLKAGVEYTIEKVEYDGEKCYIYLIVYV</sequence>
<evidence type="ECO:0000256" key="5">
    <source>
        <dbReference type="ARBA" id="ARBA00022741"/>
    </source>
</evidence>
<evidence type="ECO:0000313" key="13">
    <source>
        <dbReference type="EMBL" id="CAF4049811.1"/>
    </source>
</evidence>
<evidence type="ECO:0000256" key="8">
    <source>
        <dbReference type="ARBA" id="ARBA00047597"/>
    </source>
</evidence>
<gene>
    <name evidence="12" type="ORF">GPM918_LOCUS26866</name>
    <name evidence="13" type="ORF">SRO942_LOCUS27088</name>
</gene>
<dbReference type="OrthoDB" id="10024824at2759"/>
<dbReference type="InterPro" id="IPR016135">
    <property type="entry name" value="UBQ-conjugating_enzyme/RWD"/>
</dbReference>
<dbReference type="EC" id="2.4.2.31" evidence="10"/>
<dbReference type="PROSITE" id="PS51996">
    <property type="entry name" value="TR_MART"/>
    <property type="match status" value="1"/>
</dbReference>
<dbReference type="Pfam" id="PF00179">
    <property type="entry name" value="UQ_con"/>
    <property type="match status" value="1"/>
</dbReference>
<keyword evidence="5" id="KW-0547">Nucleotide-binding</keyword>
<dbReference type="SUPFAM" id="SSF54495">
    <property type="entry name" value="UBC-like"/>
    <property type="match status" value="1"/>
</dbReference>
<evidence type="ECO:0000256" key="6">
    <source>
        <dbReference type="ARBA" id="ARBA00022786"/>
    </source>
</evidence>
<evidence type="ECO:0000256" key="1">
    <source>
        <dbReference type="ARBA" id="ARBA00009558"/>
    </source>
</evidence>
<evidence type="ECO:0000256" key="7">
    <source>
        <dbReference type="ARBA" id="ARBA00022840"/>
    </source>
</evidence>
<evidence type="ECO:0000256" key="2">
    <source>
        <dbReference type="ARBA" id="ARBA00022676"/>
    </source>
</evidence>
<dbReference type="InterPro" id="IPR000768">
    <property type="entry name" value="ART"/>
</dbReference>
<evidence type="ECO:0000256" key="10">
    <source>
        <dbReference type="RuleBase" id="RU361228"/>
    </source>
</evidence>
<evidence type="ECO:0000256" key="9">
    <source>
        <dbReference type="PROSITE-ProRule" id="PRU10133"/>
    </source>
</evidence>
<keyword evidence="6" id="KW-0833">Ubl conjugation pathway</keyword>
<dbReference type="FunFam" id="3.10.110.10:FF:000060">
    <property type="entry name" value="Ubiquitin conjugating enzyme (UbcB)"/>
    <property type="match status" value="1"/>
</dbReference>
<dbReference type="PROSITE" id="PS50127">
    <property type="entry name" value="UBC_2"/>
    <property type="match status" value="1"/>
</dbReference>
<accession>A0A815B707</accession>
<dbReference type="PANTHER" id="PTHR24068">
    <property type="entry name" value="UBIQUITIN-CONJUGATING ENZYME E2"/>
    <property type="match status" value="1"/>
</dbReference>
<evidence type="ECO:0000313" key="12">
    <source>
        <dbReference type="EMBL" id="CAF1266476.1"/>
    </source>
</evidence>
<dbReference type="GO" id="GO:0005524">
    <property type="term" value="F:ATP binding"/>
    <property type="evidence" value="ECO:0007669"/>
    <property type="project" value="UniProtKB-KW"/>
</dbReference>
<evidence type="ECO:0000256" key="3">
    <source>
        <dbReference type="ARBA" id="ARBA00022679"/>
    </source>
</evidence>
<proteinExistence type="inferred from homology"/>
<dbReference type="InterPro" id="IPR023313">
    <property type="entry name" value="UBQ-conjugating_AS"/>
</dbReference>
<comment type="caution">
    <text evidence="12">The sequence shown here is derived from an EMBL/GenBank/DDBJ whole genome shotgun (WGS) entry which is preliminary data.</text>
</comment>
<dbReference type="GO" id="GO:0106274">
    <property type="term" value="F:NAD+-protein-arginine ADP-ribosyltransferase activity"/>
    <property type="evidence" value="ECO:0007669"/>
    <property type="project" value="UniProtKB-EC"/>
</dbReference>
<dbReference type="AlphaFoldDB" id="A0A815B707"/>
<dbReference type="SUPFAM" id="SSF56399">
    <property type="entry name" value="ADP-ribosylation"/>
    <property type="match status" value="1"/>
</dbReference>
<keyword evidence="10" id="KW-0521">NADP</keyword>
<keyword evidence="3 10" id="KW-0808">Transferase</keyword>
<protein>
    <recommendedName>
        <fullName evidence="10">NAD(P)(+)--arginine ADP-ribosyltransferase</fullName>
        <ecNumber evidence="10">2.4.2.31</ecNumber>
    </recommendedName>
    <alternativeName>
        <fullName evidence="10">Mono(ADP-ribosyl)transferase</fullName>
    </alternativeName>
</protein>
<organism evidence="12 14">
    <name type="scientific">Didymodactylos carnosus</name>
    <dbReference type="NCBI Taxonomy" id="1234261"/>
    <lineage>
        <taxon>Eukaryota</taxon>
        <taxon>Metazoa</taxon>
        <taxon>Spiralia</taxon>
        <taxon>Gnathifera</taxon>
        <taxon>Rotifera</taxon>
        <taxon>Eurotatoria</taxon>
        <taxon>Bdelloidea</taxon>
        <taxon>Philodinida</taxon>
        <taxon>Philodinidae</taxon>
        <taxon>Didymodactylos</taxon>
    </lineage>
</organism>
<keyword evidence="4" id="KW-0548">Nucleotidyltransferase</keyword>
<keyword evidence="7" id="KW-0067">ATP-binding</keyword>
<dbReference type="Proteomes" id="UP000663829">
    <property type="component" value="Unassembled WGS sequence"/>
</dbReference>